<sequence length="131" mass="14389">MKRQNISSGAVWENTIGYSRAVRVGNVVEVAGTTAMDGDQVIGIGDAYQQTRFILQKIEKALQEAGATMQQVVRTRIYVTDISQWEEVGRAHGEFFRDIRPASTMVEVAALINPQHLVEIEATAIVDAAIT</sequence>
<organism evidence="1 2">
    <name type="scientific">Pontibacter virosus</name>
    <dbReference type="NCBI Taxonomy" id="1765052"/>
    <lineage>
        <taxon>Bacteria</taxon>
        <taxon>Pseudomonadati</taxon>
        <taxon>Bacteroidota</taxon>
        <taxon>Cytophagia</taxon>
        <taxon>Cytophagales</taxon>
        <taxon>Hymenobacteraceae</taxon>
        <taxon>Pontibacter</taxon>
    </lineage>
</organism>
<dbReference type="CDD" id="cd06154">
    <property type="entry name" value="YjgF_YER057c_UK114_like_6"/>
    <property type="match status" value="1"/>
</dbReference>
<protein>
    <submittedName>
        <fullName evidence="1">Enamine deaminase RidA (YjgF/YER057c/UK114 family)</fullName>
    </submittedName>
</protein>
<proteinExistence type="predicted"/>
<dbReference type="InterPro" id="IPR006175">
    <property type="entry name" value="YjgF/YER057c/UK114"/>
</dbReference>
<dbReference type="PANTHER" id="PTHR43857:SF1">
    <property type="entry name" value="YJGH FAMILY PROTEIN"/>
    <property type="match status" value="1"/>
</dbReference>
<accession>A0A2U1ANY2</accession>
<dbReference type="RefSeq" id="WP_207774921.1">
    <property type="nucleotide sequence ID" value="NZ_QEKI01000019.1"/>
</dbReference>
<dbReference type="AlphaFoldDB" id="A0A2U1ANY2"/>
<comment type="caution">
    <text evidence="1">The sequence shown here is derived from an EMBL/GenBank/DDBJ whole genome shotgun (WGS) entry which is preliminary data.</text>
</comment>
<dbReference type="PANTHER" id="PTHR43857">
    <property type="entry name" value="BLR7761 PROTEIN"/>
    <property type="match status" value="1"/>
</dbReference>
<dbReference type="Proteomes" id="UP000245466">
    <property type="component" value="Unassembled WGS sequence"/>
</dbReference>
<evidence type="ECO:0000313" key="1">
    <source>
        <dbReference type="EMBL" id="PVY38037.1"/>
    </source>
</evidence>
<evidence type="ECO:0000313" key="2">
    <source>
        <dbReference type="Proteomes" id="UP000245466"/>
    </source>
</evidence>
<dbReference type="Pfam" id="PF01042">
    <property type="entry name" value="Ribonuc_L-PSP"/>
    <property type="match status" value="1"/>
</dbReference>
<gene>
    <name evidence="1" type="ORF">C8E01_1197</name>
</gene>
<keyword evidence="2" id="KW-1185">Reference proteome</keyword>
<dbReference type="Gene3D" id="3.30.1330.40">
    <property type="entry name" value="RutC-like"/>
    <property type="match status" value="1"/>
</dbReference>
<reference evidence="1 2" key="1">
    <citation type="submission" date="2018-04" db="EMBL/GenBank/DDBJ databases">
        <title>Genomic Encyclopedia of Type Strains, Phase IV (KMG-IV): sequencing the most valuable type-strain genomes for metagenomic binning, comparative biology and taxonomic classification.</title>
        <authorList>
            <person name="Goeker M."/>
        </authorList>
    </citation>
    <scope>NUCLEOTIDE SEQUENCE [LARGE SCALE GENOMIC DNA]</scope>
    <source>
        <strain evidence="1 2">DSM 100231</strain>
    </source>
</reference>
<dbReference type="EMBL" id="QEKI01000019">
    <property type="protein sequence ID" value="PVY38037.1"/>
    <property type="molecule type" value="Genomic_DNA"/>
</dbReference>
<dbReference type="SUPFAM" id="SSF55298">
    <property type="entry name" value="YjgF-like"/>
    <property type="match status" value="1"/>
</dbReference>
<dbReference type="InterPro" id="IPR035959">
    <property type="entry name" value="RutC-like_sf"/>
</dbReference>
<name>A0A2U1ANY2_9BACT</name>